<evidence type="ECO:0000313" key="1">
    <source>
        <dbReference type="EMBL" id="CAI8037817.1"/>
    </source>
</evidence>
<dbReference type="Proteomes" id="UP001174909">
    <property type="component" value="Unassembled WGS sequence"/>
</dbReference>
<dbReference type="AlphaFoldDB" id="A0AA35SYI2"/>
<keyword evidence="2" id="KW-1185">Reference proteome</keyword>
<protein>
    <submittedName>
        <fullName evidence="1">Uncharacterized protein</fullName>
    </submittedName>
</protein>
<proteinExistence type="predicted"/>
<comment type="caution">
    <text evidence="1">The sequence shown here is derived from an EMBL/GenBank/DDBJ whole genome shotgun (WGS) entry which is preliminary data.</text>
</comment>
<sequence>MALCTRHRLHHVRLRDVCSPVNPLSQHFMQNGTLAFARLRVFSVVHTWTYKQSRDSKVLAHLNTSQSHFLSQLRYLITL</sequence>
<name>A0AA35SYI2_GEOBA</name>
<evidence type="ECO:0000313" key="2">
    <source>
        <dbReference type="Proteomes" id="UP001174909"/>
    </source>
</evidence>
<reference evidence="1" key="1">
    <citation type="submission" date="2023-03" db="EMBL/GenBank/DDBJ databases">
        <authorList>
            <person name="Steffen K."/>
            <person name="Cardenas P."/>
        </authorList>
    </citation>
    <scope>NUCLEOTIDE SEQUENCE</scope>
</reference>
<gene>
    <name evidence="1" type="ORF">GBAR_LOCUS21142</name>
</gene>
<organism evidence="1 2">
    <name type="scientific">Geodia barretti</name>
    <name type="common">Barrett's horny sponge</name>
    <dbReference type="NCBI Taxonomy" id="519541"/>
    <lineage>
        <taxon>Eukaryota</taxon>
        <taxon>Metazoa</taxon>
        <taxon>Porifera</taxon>
        <taxon>Demospongiae</taxon>
        <taxon>Heteroscleromorpha</taxon>
        <taxon>Tetractinellida</taxon>
        <taxon>Astrophorina</taxon>
        <taxon>Geodiidae</taxon>
        <taxon>Geodia</taxon>
    </lineage>
</organism>
<dbReference type="EMBL" id="CASHTH010002962">
    <property type="protein sequence ID" value="CAI8037817.1"/>
    <property type="molecule type" value="Genomic_DNA"/>
</dbReference>
<accession>A0AA35SYI2</accession>